<dbReference type="PANTHER" id="PTHR20854">
    <property type="entry name" value="INOSITOL MONOPHOSPHATASE"/>
    <property type="match status" value="1"/>
</dbReference>
<dbReference type="SUPFAM" id="SSF56655">
    <property type="entry name" value="Carbohydrate phosphatase"/>
    <property type="match status" value="1"/>
</dbReference>
<dbReference type="EMBL" id="QMIF01000003">
    <property type="protein sequence ID" value="TVM35264.1"/>
    <property type="molecule type" value="Genomic_DNA"/>
</dbReference>
<feature type="binding site" evidence="7">
    <location>
        <position position="67"/>
    </location>
    <ligand>
        <name>Mg(2+)</name>
        <dbReference type="ChEBI" id="CHEBI:18420"/>
        <label>1</label>
        <note>catalytic</note>
    </ligand>
</feature>
<comment type="cofactor">
    <cofactor evidence="2 7 8">
        <name>Mg(2+)</name>
        <dbReference type="ChEBI" id="CHEBI:18420"/>
    </cofactor>
</comment>
<accession>A0A6P1ZJ21</accession>
<comment type="caution">
    <text evidence="9">The sequence shown here is derived from an EMBL/GenBank/DDBJ whole genome shotgun (WGS) entry which is preliminary data.</text>
</comment>
<dbReference type="OrthoDB" id="9785695at2"/>
<feature type="binding site" evidence="7">
    <location>
        <position position="86"/>
    </location>
    <ligand>
        <name>Mg(2+)</name>
        <dbReference type="ChEBI" id="CHEBI:18420"/>
        <label>1</label>
        <note>catalytic</note>
    </ligand>
</feature>
<gene>
    <name evidence="9" type="ORF">DQK91_06330</name>
</gene>
<evidence type="ECO:0000313" key="9">
    <source>
        <dbReference type="EMBL" id="TVM35264.1"/>
    </source>
</evidence>
<dbReference type="InterPro" id="IPR022337">
    <property type="entry name" value="Inositol_monophosphatase_SuhB"/>
</dbReference>
<dbReference type="AlphaFoldDB" id="A0A6P1ZJ21"/>
<feature type="binding site" evidence="7">
    <location>
        <position position="211"/>
    </location>
    <ligand>
        <name>Mg(2+)</name>
        <dbReference type="ChEBI" id="CHEBI:18420"/>
        <label>1</label>
        <note>catalytic</note>
    </ligand>
</feature>
<sequence>MDLSNIAAATQDAVREAGAIIRTQWDQPRQIRHKGRIDLVTQTDVAVEEALRKSLGAILPEAAFMGEEGSSATKVEGLTWVVDPLDGTTNYAHKLPFVATSVALWTGEGVGLGVVYNPILEEMFVAVRGQGASRNGERIGVTDTDSLQDALVATGFPYDVDKQVGRITAWLDAVLPVTQGVRRYGSAALDLAYLACGNYDGYYEINLKPWDMAAGWLLVEEAGGRVSAFEPDAPFTLFSSSVLATNGPLHEAMRALITE</sequence>
<dbReference type="GO" id="GO:0006020">
    <property type="term" value="P:inositol metabolic process"/>
    <property type="evidence" value="ECO:0007669"/>
    <property type="project" value="TreeGrafter"/>
</dbReference>
<evidence type="ECO:0000256" key="1">
    <source>
        <dbReference type="ARBA" id="ARBA00001033"/>
    </source>
</evidence>
<feature type="binding site" evidence="7">
    <location>
        <position position="85"/>
    </location>
    <ligand>
        <name>Mg(2+)</name>
        <dbReference type="ChEBI" id="CHEBI:18420"/>
        <label>1</label>
        <note>catalytic</note>
    </ligand>
</feature>
<feature type="binding site" evidence="7">
    <location>
        <position position="83"/>
    </location>
    <ligand>
        <name>Mg(2+)</name>
        <dbReference type="ChEBI" id="CHEBI:18420"/>
        <label>1</label>
        <note>catalytic</note>
    </ligand>
</feature>
<proteinExistence type="inferred from homology"/>
<dbReference type="InterPro" id="IPR020583">
    <property type="entry name" value="Inositol_monoP_metal-BS"/>
</dbReference>
<dbReference type="EC" id="3.1.3.25" evidence="8"/>
<dbReference type="CDD" id="cd01639">
    <property type="entry name" value="IMPase"/>
    <property type="match status" value="1"/>
</dbReference>
<dbReference type="GO" id="GO:0046854">
    <property type="term" value="P:phosphatidylinositol phosphate biosynthetic process"/>
    <property type="evidence" value="ECO:0007669"/>
    <property type="project" value="InterPro"/>
</dbReference>
<dbReference type="InterPro" id="IPR033942">
    <property type="entry name" value="IMPase"/>
</dbReference>
<keyword evidence="4 7" id="KW-0479">Metal-binding</keyword>
<comment type="catalytic activity">
    <reaction evidence="1 8">
        <text>a myo-inositol phosphate + H2O = myo-inositol + phosphate</text>
        <dbReference type="Rhea" id="RHEA:24056"/>
        <dbReference type="ChEBI" id="CHEBI:15377"/>
        <dbReference type="ChEBI" id="CHEBI:17268"/>
        <dbReference type="ChEBI" id="CHEBI:43474"/>
        <dbReference type="ChEBI" id="CHEBI:84139"/>
        <dbReference type="EC" id="3.1.3.25"/>
    </reaction>
</comment>
<dbReference type="GO" id="GO:0046872">
    <property type="term" value="F:metal ion binding"/>
    <property type="evidence" value="ECO:0007669"/>
    <property type="project" value="UniProtKB-KW"/>
</dbReference>
<dbReference type="PRINTS" id="PR01959">
    <property type="entry name" value="SBIMPHPHTASE"/>
</dbReference>
<evidence type="ECO:0000256" key="4">
    <source>
        <dbReference type="ARBA" id="ARBA00022723"/>
    </source>
</evidence>
<reference evidence="9 10" key="1">
    <citation type="submission" date="2018-06" db="EMBL/GenBank/DDBJ databases">
        <title>Complete genome of Desulfovibrio marinus P48SEP.</title>
        <authorList>
            <person name="Crispim J.S."/>
            <person name="Vidigal P.M.P."/>
            <person name="Silva L.C.F."/>
            <person name="Araujo L.C."/>
            <person name="Laguardia C.N."/>
            <person name="Dias R.S."/>
            <person name="Sousa M.P."/>
            <person name="Paula S.O."/>
            <person name="Silva C."/>
        </authorList>
    </citation>
    <scope>NUCLEOTIDE SEQUENCE [LARGE SCALE GENOMIC DNA]</scope>
    <source>
        <strain evidence="9 10">P48SEP</strain>
    </source>
</reference>
<evidence type="ECO:0000256" key="8">
    <source>
        <dbReference type="RuleBase" id="RU364068"/>
    </source>
</evidence>
<evidence type="ECO:0000313" key="10">
    <source>
        <dbReference type="Proteomes" id="UP000434052"/>
    </source>
</evidence>
<dbReference type="Proteomes" id="UP000434052">
    <property type="component" value="Unassembled WGS sequence"/>
</dbReference>
<protein>
    <recommendedName>
        <fullName evidence="8">Inositol-1-monophosphatase</fullName>
        <ecNumber evidence="8">3.1.3.25</ecNumber>
    </recommendedName>
</protein>
<comment type="similarity">
    <text evidence="3 8">Belongs to the inositol monophosphatase superfamily.</text>
</comment>
<name>A0A6P1ZJ21_9BACT</name>
<dbReference type="GO" id="GO:0008934">
    <property type="term" value="F:inositol monophosphate 1-phosphatase activity"/>
    <property type="evidence" value="ECO:0007669"/>
    <property type="project" value="InterPro"/>
</dbReference>
<dbReference type="PROSITE" id="PS00629">
    <property type="entry name" value="IMP_1"/>
    <property type="match status" value="1"/>
</dbReference>
<evidence type="ECO:0000256" key="7">
    <source>
        <dbReference type="PIRSR" id="PIRSR600760-2"/>
    </source>
</evidence>
<dbReference type="Gene3D" id="3.40.190.80">
    <property type="match status" value="1"/>
</dbReference>
<dbReference type="FunFam" id="3.30.540.10:FF:000003">
    <property type="entry name" value="Inositol-1-monophosphatase"/>
    <property type="match status" value="1"/>
</dbReference>
<dbReference type="InterPro" id="IPR000760">
    <property type="entry name" value="Inositol_monophosphatase-like"/>
</dbReference>
<keyword evidence="5 8" id="KW-0378">Hydrolase</keyword>
<dbReference type="Pfam" id="PF00459">
    <property type="entry name" value="Inositol_P"/>
    <property type="match status" value="1"/>
</dbReference>
<organism evidence="9 10">
    <name type="scientific">Oceanidesulfovibrio marinus</name>
    <dbReference type="NCBI Taxonomy" id="370038"/>
    <lineage>
        <taxon>Bacteria</taxon>
        <taxon>Pseudomonadati</taxon>
        <taxon>Thermodesulfobacteriota</taxon>
        <taxon>Desulfovibrionia</taxon>
        <taxon>Desulfovibrionales</taxon>
        <taxon>Desulfovibrionaceae</taxon>
        <taxon>Oceanidesulfovibrio</taxon>
    </lineage>
</organism>
<evidence type="ECO:0000256" key="3">
    <source>
        <dbReference type="ARBA" id="ARBA00009759"/>
    </source>
</evidence>
<evidence type="ECO:0000256" key="2">
    <source>
        <dbReference type="ARBA" id="ARBA00001946"/>
    </source>
</evidence>
<dbReference type="Gene3D" id="3.30.540.10">
    <property type="entry name" value="Fructose-1,6-Bisphosphatase, subunit A, domain 1"/>
    <property type="match status" value="1"/>
</dbReference>
<dbReference type="InterPro" id="IPR020550">
    <property type="entry name" value="Inositol_monophosphatase_CS"/>
</dbReference>
<dbReference type="PROSITE" id="PS00630">
    <property type="entry name" value="IMP_2"/>
    <property type="match status" value="1"/>
</dbReference>
<evidence type="ECO:0000256" key="5">
    <source>
        <dbReference type="ARBA" id="ARBA00022801"/>
    </source>
</evidence>
<keyword evidence="6 7" id="KW-0460">Magnesium</keyword>
<dbReference type="PRINTS" id="PR00377">
    <property type="entry name" value="IMPHPHTASES"/>
</dbReference>
<dbReference type="PANTHER" id="PTHR20854:SF4">
    <property type="entry name" value="INOSITOL-1-MONOPHOSPHATASE-RELATED"/>
    <property type="match status" value="1"/>
</dbReference>
<dbReference type="GO" id="GO:0007165">
    <property type="term" value="P:signal transduction"/>
    <property type="evidence" value="ECO:0007669"/>
    <property type="project" value="TreeGrafter"/>
</dbReference>
<evidence type="ECO:0000256" key="6">
    <source>
        <dbReference type="ARBA" id="ARBA00022842"/>
    </source>
</evidence>